<gene>
    <name evidence="1" type="ORF">OR61_19480</name>
</gene>
<dbReference type="Proteomes" id="UP000030969">
    <property type="component" value="Unassembled WGS sequence"/>
</dbReference>
<reference evidence="1 2" key="1">
    <citation type="submission" date="2014-11" db="EMBL/GenBank/DDBJ databases">
        <title>Draft Genome Sequences of Xanthomonas vesicatoria Strains from the Balkan Peninsula.</title>
        <authorList>
            <person name="Vancheva T."/>
            <person name="Lefeuvre P."/>
            <person name="Bogatzevska N."/>
            <person name="Moncheva P."/>
            <person name="Koebnik R."/>
        </authorList>
    </citation>
    <scope>NUCLEOTIDE SEQUENCE [LARGE SCALE GENOMIC DNA]</scope>
    <source>
        <strain evidence="1 2">53M</strain>
    </source>
</reference>
<proteinExistence type="predicted"/>
<accession>A0AAJ0N2X4</accession>
<evidence type="ECO:0000313" key="2">
    <source>
        <dbReference type="Proteomes" id="UP000030969"/>
    </source>
</evidence>
<protein>
    <submittedName>
        <fullName evidence="1">Uncharacterized protein</fullName>
    </submittedName>
</protein>
<evidence type="ECO:0000313" key="1">
    <source>
        <dbReference type="EMBL" id="KHM91272.1"/>
    </source>
</evidence>
<organism evidence="1 2">
    <name type="scientific">Xanthomonas vesicatoria</name>
    <dbReference type="NCBI Taxonomy" id="56460"/>
    <lineage>
        <taxon>Bacteria</taxon>
        <taxon>Pseudomonadati</taxon>
        <taxon>Pseudomonadota</taxon>
        <taxon>Gammaproteobacteria</taxon>
        <taxon>Lysobacterales</taxon>
        <taxon>Lysobacteraceae</taxon>
        <taxon>Xanthomonas</taxon>
    </lineage>
</organism>
<name>A0AAJ0N2X4_9XANT</name>
<dbReference type="AlphaFoldDB" id="A0AAJ0N2X4"/>
<comment type="caution">
    <text evidence="1">The sequence shown here is derived from an EMBL/GenBank/DDBJ whole genome shotgun (WGS) entry which is preliminary data.</text>
</comment>
<dbReference type="EMBL" id="JSYJ01000170">
    <property type="protein sequence ID" value="KHM91272.1"/>
    <property type="molecule type" value="Genomic_DNA"/>
</dbReference>
<sequence length="73" mass="7852">MLAIVHVGSGATGIYDASVPVAGNAQPHAHGLKHQLEILRASPPLRLNLRSVQLSWQRNAAVFLPTDIHVRPS</sequence>